<proteinExistence type="predicted"/>
<organism evidence="1 2">
    <name type="scientific">Xylaria grammica</name>
    <dbReference type="NCBI Taxonomy" id="363999"/>
    <lineage>
        <taxon>Eukaryota</taxon>
        <taxon>Fungi</taxon>
        <taxon>Dikarya</taxon>
        <taxon>Ascomycota</taxon>
        <taxon>Pezizomycotina</taxon>
        <taxon>Sordariomycetes</taxon>
        <taxon>Xylariomycetidae</taxon>
        <taxon>Xylariales</taxon>
        <taxon>Xylariaceae</taxon>
        <taxon>Xylaria</taxon>
    </lineage>
</organism>
<dbReference type="AlphaFoldDB" id="A0A439CSA8"/>
<evidence type="ECO:0000313" key="2">
    <source>
        <dbReference type="Proteomes" id="UP000286045"/>
    </source>
</evidence>
<keyword evidence="2" id="KW-1185">Reference proteome</keyword>
<gene>
    <name evidence="1" type="ORF">EKO27_g10077</name>
</gene>
<dbReference type="Proteomes" id="UP000286045">
    <property type="component" value="Unassembled WGS sequence"/>
</dbReference>
<evidence type="ECO:0000313" key="1">
    <source>
        <dbReference type="EMBL" id="RWA05027.1"/>
    </source>
</evidence>
<dbReference type="EMBL" id="RYZI01000487">
    <property type="protein sequence ID" value="RWA05027.1"/>
    <property type="molecule type" value="Genomic_DNA"/>
</dbReference>
<comment type="caution">
    <text evidence="1">The sequence shown here is derived from an EMBL/GenBank/DDBJ whole genome shotgun (WGS) entry which is preliminary data.</text>
</comment>
<accession>A0A439CSA8</accession>
<reference evidence="1 2" key="1">
    <citation type="submission" date="2018-12" db="EMBL/GenBank/DDBJ databases">
        <title>Draft genome sequence of Xylaria grammica IHI A82.</title>
        <authorList>
            <person name="Buettner E."/>
            <person name="Kellner H."/>
        </authorList>
    </citation>
    <scope>NUCLEOTIDE SEQUENCE [LARGE SCALE GENOMIC DNA]</scope>
    <source>
        <strain evidence="1 2">IHI A82</strain>
    </source>
</reference>
<name>A0A439CSA8_9PEZI</name>
<protein>
    <submittedName>
        <fullName evidence="1">Uncharacterized protein</fullName>
    </submittedName>
</protein>
<sequence length="290" mass="32819">MSVVNTGSPKMEALKEFHYFPMLPGELQDMIWELYSKNLPSQRHNFHLHCAPDGKETYHYIVFNCKTKFFEAAEFRHEEDELSSVHGALAIPETVFAIAPCPEPESKKNNSFYLAVDYEHDVFCFFSACCNAPRSYGAAIANWFGISSQAELEDVEGSLSVNGNENRATQGGTQQRIFSARRLAFHLPAHLAAQGFPVFEEQDLKILARFERLKQIAFVVDNVKYLPASIRARAKSRPEEQHPVVFGAMLTASHFDSEEHAQLLKGQQTNVEVMYVIDLFGHIPGKEIFD</sequence>